<sequence length="332" mass="36428">MTMSGGGEAAGRPSIDVVIVNYRTADLAIACLDSLEAERAEMCSLRVIVVDNESGDGSAARIAAAIEARSWSWATVLEAGRNGGFGAGNNVGIDHALAQPDPADLIWMLNPDTRVMPGATGALARFMAEHPRAGIAGSALREGDGSLWPYAFRFPTVLGEIERGARWGIASRLLRNQATARRMEEGTAPVDWVSGASFVVRRDLLEAGLRFDEDYFLYYEETDLCLQARRAGWECWYVAEAEVLHIAGQSTGVTGKQAVVRRLPAYWFDSRRRYFTKNHGRFYGMLADAAWIGAHLFDRAKQAVQRSDSADPPRLLADFVHHSALMPRPRQG</sequence>
<dbReference type="AlphaFoldDB" id="W0AFG5"/>
<evidence type="ECO:0000313" key="3">
    <source>
        <dbReference type="Proteomes" id="UP000018851"/>
    </source>
</evidence>
<keyword evidence="3" id="KW-1185">Reference proteome</keyword>
<dbReference type="eggNOG" id="COG1216">
    <property type="taxonomic scope" value="Bacteria"/>
</dbReference>
<dbReference type="HOGENOM" id="CLU_023845_0_5_5"/>
<dbReference type="STRING" id="1123269.NX02_16625"/>
<dbReference type="Gene3D" id="3.90.550.10">
    <property type="entry name" value="Spore Coat Polysaccharide Biosynthesis Protein SpsA, Chain A"/>
    <property type="match status" value="1"/>
</dbReference>
<proteinExistence type="predicted"/>
<dbReference type="SMR" id="W0AFG5"/>
<dbReference type="Pfam" id="PF00535">
    <property type="entry name" value="Glycos_transf_2"/>
    <property type="match status" value="1"/>
</dbReference>
<protein>
    <recommendedName>
        <fullName evidence="1">Glycosyltransferase 2-like domain-containing protein</fullName>
    </recommendedName>
</protein>
<reference evidence="2 3" key="1">
    <citation type="submission" date="2013-07" db="EMBL/GenBank/DDBJ databases">
        <title>Completed genome of Sphingomonas sanxanigenens NX02.</title>
        <authorList>
            <person name="Ma T."/>
            <person name="Huang H."/>
            <person name="Wu M."/>
            <person name="Li X."/>
            <person name="Li G."/>
        </authorList>
    </citation>
    <scope>NUCLEOTIDE SEQUENCE [LARGE SCALE GENOMIC DNA]</scope>
    <source>
        <strain evidence="2 3">NX02</strain>
    </source>
</reference>
<organism evidence="2 3">
    <name type="scientific">Sphingomonas sanxanigenens DSM 19645 = NX02</name>
    <dbReference type="NCBI Taxonomy" id="1123269"/>
    <lineage>
        <taxon>Bacteria</taxon>
        <taxon>Pseudomonadati</taxon>
        <taxon>Pseudomonadota</taxon>
        <taxon>Alphaproteobacteria</taxon>
        <taxon>Sphingomonadales</taxon>
        <taxon>Sphingomonadaceae</taxon>
        <taxon>Sphingomonas</taxon>
    </lineage>
</organism>
<dbReference type="RefSeq" id="WP_245648607.1">
    <property type="nucleotide sequence ID" value="NZ_CP006644.1"/>
</dbReference>
<gene>
    <name evidence="2" type="ORF">NX02_16625</name>
</gene>
<dbReference type="EMBL" id="CP006644">
    <property type="protein sequence ID" value="AHE55003.1"/>
    <property type="molecule type" value="Genomic_DNA"/>
</dbReference>
<dbReference type="Proteomes" id="UP000018851">
    <property type="component" value="Chromosome"/>
</dbReference>
<dbReference type="PATRIC" id="fig|1123269.5.peg.3255"/>
<name>W0AFG5_9SPHN</name>
<dbReference type="PANTHER" id="PTHR43179:SF7">
    <property type="entry name" value="RHAMNOSYLTRANSFERASE WBBL"/>
    <property type="match status" value="1"/>
</dbReference>
<dbReference type="SUPFAM" id="SSF53448">
    <property type="entry name" value="Nucleotide-diphospho-sugar transferases"/>
    <property type="match status" value="1"/>
</dbReference>
<dbReference type="InterPro" id="IPR029044">
    <property type="entry name" value="Nucleotide-diphossugar_trans"/>
</dbReference>
<dbReference type="KEGG" id="ssan:NX02_16625"/>
<dbReference type="InterPro" id="IPR001173">
    <property type="entry name" value="Glyco_trans_2-like"/>
</dbReference>
<evidence type="ECO:0000259" key="1">
    <source>
        <dbReference type="Pfam" id="PF00535"/>
    </source>
</evidence>
<dbReference type="CDD" id="cd04186">
    <property type="entry name" value="GT_2_like_c"/>
    <property type="match status" value="1"/>
</dbReference>
<dbReference type="PANTHER" id="PTHR43179">
    <property type="entry name" value="RHAMNOSYLTRANSFERASE WBBL"/>
    <property type="match status" value="1"/>
</dbReference>
<evidence type="ECO:0000313" key="2">
    <source>
        <dbReference type="EMBL" id="AHE55003.1"/>
    </source>
</evidence>
<feature type="domain" description="Glycosyltransferase 2-like" evidence="1">
    <location>
        <begin position="17"/>
        <end position="149"/>
    </location>
</feature>
<accession>W0AFG5</accession>